<dbReference type="OrthoDB" id="2928548at2"/>
<organism evidence="1 2">
    <name type="scientific">Pontibacillus yanchengensis Y32</name>
    <dbReference type="NCBI Taxonomy" id="1385514"/>
    <lineage>
        <taxon>Bacteria</taxon>
        <taxon>Bacillati</taxon>
        <taxon>Bacillota</taxon>
        <taxon>Bacilli</taxon>
        <taxon>Bacillales</taxon>
        <taxon>Bacillaceae</taxon>
        <taxon>Pontibacillus</taxon>
    </lineage>
</organism>
<proteinExistence type="predicted"/>
<name>A0A0A2TE63_9BACI</name>
<evidence type="ECO:0000313" key="1">
    <source>
        <dbReference type="EMBL" id="KGP74147.1"/>
    </source>
</evidence>
<gene>
    <name evidence="1" type="ORF">N782_17190</name>
</gene>
<dbReference type="RefSeq" id="WP_036816024.1">
    <property type="nucleotide sequence ID" value="NZ_AVBF01000005.1"/>
</dbReference>
<dbReference type="Proteomes" id="UP000030147">
    <property type="component" value="Unassembled WGS sequence"/>
</dbReference>
<protein>
    <submittedName>
        <fullName evidence="1">Uncharacterized protein</fullName>
    </submittedName>
</protein>
<dbReference type="EMBL" id="AVBF01000005">
    <property type="protein sequence ID" value="KGP74147.1"/>
    <property type="molecule type" value="Genomic_DNA"/>
</dbReference>
<dbReference type="eggNOG" id="ENOG5032174">
    <property type="taxonomic scope" value="Bacteria"/>
</dbReference>
<keyword evidence="2" id="KW-1185">Reference proteome</keyword>
<reference evidence="1 2" key="1">
    <citation type="journal article" date="2015" name="Stand. Genomic Sci.">
        <title>High quality draft genome sequence of the moderately halophilic bacterium Pontibacillus yanchengensis Y32(T) and comparison among Pontibacillus genomes.</title>
        <authorList>
            <person name="Huang J."/>
            <person name="Qiao Z.X."/>
            <person name="Tang J.W."/>
            <person name="Wang G."/>
        </authorList>
    </citation>
    <scope>NUCLEOTIDE SEQUENCE [LARGE SCALE GENOMIC DNA]</scope>
    <source>
        <strain evidence="1 2">Y32</strain>
    </source>
</reference>
<evidence type="ECO:0000313" key="2">
    <source>
        <dbReference type="Proteomes" id="UP000030147"/>
    </source>
</evidence>
<comment type="caution">
    <text evidence="1">The sequence shown here is derived from an EMBL/GenBank/DDBJ whole genome shotgun (WGS) entry which is preliminary data.</text>
</comment>
<sequence>MHIQFDSININNMEMNSGVFTGSNYQANWSTNFKMNNGIGLVVGNGNVIAHNLNIVDDNDIVDTPIKTVSNNYKEAEKKGEET</sequence>
<dbReference type="AlphaFoldDB" id="A0A0A2TE63"/>
<accession>A0A0A2TE63</accession>